<dbReference type="STRING" id="679197.HMPREF9336_01344"/>
<name>E5XPC2_SEGRC</name>
<comment type="caution">
    <text evidence="12">The sequence shown here is derived from an EMBL/GenBank/DDBJ whole genome shotgun (WGS) entry which is preliminary data.</text>
</comment>
<dbReference type="HOGENOM" id="CLU_000445_52_2_11"/>
<dbReference type="RefSeq" id="WP_007468935.1">
    <property type="nucleotide sequence ID" value="NZ_KI391954.1"/>
</dbReference>
<dbReference type="InterPro" id="IPR001497">
    <property type="entry name" value="MethylDNA_cys_MeTrfase_AS"/>
</dbReference>
<organism evidence="12 13">
    <name type="scientific">Segniliparus rugosus (strain ATCC BAA-974 / DSM 45345 / CCUG 50838 / CIP 108380 / JCM 13579 / CDC 945)</name>
    <dbReference type="NCBI Taxonomy" id="679197"/>
    <lineage>
        <taxon>Bacteria</taxon>
        <taxon>Bacillati</taxon>
        <taxon>Actinomycetota</taxon>
        <taxon>Actinomycetes</taxon>
        <taxon>Mycobacteriales</taxon>
        <taxon>Segniliparaceae</taxon>
        <taxon>Segniliparus</taxon>
    </lineage>
</organism>
<evidence type="ECO:0000256" key="1">
    <source>
        <dbReference type="ARBA" id="ARBA00001286"/>
    </source>
</evidence>
<comment type="subcellular location">
    <subcellularLocation>
        <location evidence="9">Cytoplasm</location>
    </subcellularLocation>
</comment>
<evidence type="ECO:0000259" key="10">
    <source>
        <dbReference type="Pfam" id="PF01035"/>
    </source>
</evidence>
<comment type="miscellaneous">
    <text evidence="9">This enzyme catalyzes only one turnover and therefore is not strictly catalytic. According to one definition, an enzyme is a biocatalyst that acts repeatedly and over many reaction cycles.</text>
</comment>
<dbReference type="Pfam" id="PF02870">
    <property type="entry name" value="Methyltransf_1N"/>
    <property type="match status" value="1"/>
</dbReference>
<reference evidence="12 13" key="1">
    <citation type="journal article" date="2011" name="Stand. Genomic Sci.">
        <title>High quality draft genome sequence of Segniliparus rugosus CDC 945(T)= (ATCC BAA-974(T)).</title>
        <authorList>
            <person name="Earl A.M."/>
            <person name="Desjardins C.A."/>
            <person name="Fitzgerald M.G."/>
            <person name="Arachchi H.M."/>
            <person name="Zeng Q."/>
            <person name="Mehta T."/>
            <person name="Griggs A."/>
            <person name="Birren B.W."/>
            <person name="Toney N.C."/>
            <person name="Carr J."/>
            <person name="Posey J."/>
            <person name="Butler W.R."/>
        </authorList>
    </citation>
    <scope>NUCLEOTIDE SEQUENCE [LARGE SCALE GENOMIC DNA]</scope>
    <source>
        <strain evidence="13">ATCC BAA-974 / DSM 45345 / CCUG 50838 / CIP 108380 / JCM 13579 / CDC 945</strain>
    </source>
</reference>
<dbReference type="AlphaFoldDB" id="E5XPC2"/>
<dbReference type="InterPro" id="IPR036217">
    <property type="entry name" value="MethylDNA_cys_MeTrfase_DNAb"/>
</dbReference>
<dbReference type="PROSITE" id="PS00374">
    <property type="entry name" value="MGMT"/>
    <property type="match status" value="1"/>
</dbReference>
<keyword evidence="13" id="KW-1185">Reference proteome</keyword>
<evidence type="ECO:0000313" key="12">
    <source>
        <dbReference type="EMBL" id="EFV13798.1"/>
    </source>
</evidence>
<dbReference type="HAMAP" id="MF_00772">
    <property type="entry name" value="OGT"/>
    <property type="match status" value="1"/>
</dbReference>
<evidence type="ECO:0000256" key="5">
    <source>
        <dbReference type="ARBA" id="ARBA00022679"/>
    </source>
</evidence>
<dbReference type="InterPro" id="IPR023546">
    <property type="entry name" value="MGMT"/>
</dbReference>
<evidence type="ECO:0000256" key="8">
    <source>
        <dbReference type="ARBA" id="ARBA00049348"/>
    </source>
</evidence>
<dbReference type="GO" id="GO:0003908">
    <property type="term" value="F:methylated-DNA-[protein]-cysteine S-methyltransferase activity"/>
    <property type="evidence" value="ECO:0007669"/>
    <property type="project" value="UniProtKB-UniRule"/>
</dbReference>
<evidence type="ECO:0000256" key="7">
    <source>
        <dbReference type="ARBA" id="ARBA00023204"/>
    </source>
</evidence>
<dbReference type="PANTHER" id="PTHR10815:SF5">
    <property type="entry name" value="METHYLATED-DNA--PROTEIN-CYSTEINE METHYLTRANSFERASE"/>
    <property type="match status" value="1"/>
</dbReference>
<dbReference type="SUPFAM" id="SSF46767">
    <property type="entry name" value="Methylated DNA-protein cysteine methyltransferase, C-terminal domain"/>
    <property type="match status" value="1"/>
</dbReference>
<comment type="function">
    <text evidence="9">Involved in the cellular defense against the biological effects of O6-methylguanine (O6-MeG) and O4-methylthymine (O4-MeT) in DNA. Repairs the methylated nucleobase in DNA by stoichiometrically transferring the methyl group to a cysteine residue in the enzyme. This is a suicide reaction: the enzyme is irreversibly inactivated.</text>
</comment>
<evidence type="ECO:0000259" key="11">
    <source>
        <dbReference type="Pfam" id="PF02870"/>
    </source>
</evidence>
<gene>
    <name evidence="12" type="ORF">HMPREF9336_01344</name>
</gene>
<dbReference type="EMBL" id="ACZI02000003">
    <property type="protein sequence ID" value="EFV13798.1"/>
    <property type="molecule type" value="Genomic_DNA"/>
</dbReference>
<evidence type="ECO:0000256" key="4">
    <source>
        <dbReference type="ARBA" id="ARBA00022603"/>
    </source>
</evidence>
<sequence>MKPVEPTELCPVGHAEVDRLRARLAALAAQEGLLDVAYRVVDSPLGPLLAAATEAGLVRVAFAREGHDAVLQSLADQISPRVLEAPARLDAVVRQLDAYFSGRLRRFDLALDWRLSKGFRRAVLEHLAADVGYGATATYADLARLSGSPGAVRAVGTACATNPIPLVVPCHRVVRSDGTAGGYRGGPEAKRLLLDLEGAA</sequence>
<dbReference type="EC" id="2.1.1.63" evidence="9"/>
<dbReference type="GO" id="GO:0032259">
    <property type="term" value="P:methylation"/>
    <property type="evidence" value="ECO:0007669"/>
    <property type="project" value="UniProtKB-KW"/>
</dbReference>
<dbReference type="CDD" id="cd06445">
    <property type="entry name" value="ATase"/>
    <property type="match status" value="1"/>
</dbReference>
<dbReference type="Pfam" id="PF01035">
    <property type="entry name" value="DNA_binding_1"/>
    <property type="match status" value="1"/>
</dbReference>
<comment type="catalytic activity">
    <reaction evidence="1 9">
        <text>a 4-O-methyl-thymidine in DNA + L-cysteinyl-[protein] = a thymidine in DNA + S-methyl-L-cysteinyl-[protein]</text>
        <dbReference type="Rhea" id="RHEA:53428"/>
        <dbReference type="Rhea" id="RHEA-COMP:10131"/>
        <dbReference type="Rhea" id="RHEA-COMP:10132"/>
        <dbReference type="Rhea" id="RHEA-COMP:13555"/>
        <dbReference type="Rhea" id="RHEA-COMP:13556"/>
        <dbReference type="ChEBI" id="CHEBI:29950"/>
        <dbReference type="ChEBI" id="CHEBI:82612"/>
        <dbReference type="ChEBI" id="CHEBI:137386"/>
        <dbReference type="ChEBI" id="CHEBI:137387"/>
        <dbReference type="EC" id="2.1.1.63"/>
    </reaction>
</comment>
<evidence type="ECO:0000313" key="13">
    <source>
        <dbReference type="Proteomes" id="UP000004816"/>
    </source>
</evidence>
<comment type="catalytic activity">
    <reaction evidence="8 9">
        <text>a 6-O-methyl-2'-deoxyguanosine in DNA + L-cysteinyl-[protein] = S-methyl-L-cysteinyl-[protein] + a 2'-deoxyguanosine in DNA</text>
        <dbReference type="Rhea" id="RHEA:24000"/>
        <dbReference type="Rhea" id="RHEA-COMP:10131"/>
        <dbReference type="Rhea" id="RHEA-COMP:10132"/>
        <dbReference type="Rhea" id="RHEA-COMP:11367"/>
        <dbReference type="Rhea" id="RHEA-COMP:11368"/>
        <dbReference type="ChEBI" id="CHEBI:29950"/>
        <dbReference type="ChEBI" id="CHEBI:82612"/>
        <dbReference type="ChEBI" id="CHEBI:85445"/>
        <dbReference type="ChEBI" id="CHEBI:85448"/>
        <dbReference type="EC" id="2.1.1.63"/>
    </reaction>
</comment>
<feature type="domain" description="Methylated-DNA-[protein]-cysteine S-methyltransferase DNA binding" evidence="10">
    <location>
        <begin position="119"/>
        <end position="199"/>
    </location>
</feature>
<dbReference type="GO" id="GO:0006307">
    <property type="term" value="P:DNA alkylation repair"/>
    <property type="evidence" value="ECO:0007669"/>
    <property type="project" value="UniProtKB-UniRule"/>
</dbReference>
<dbReference type="eggNOG" id="COG0350">
    <property type="taxonomic scope" value="Bacteria"/>
</dbReference>
<dbReference type="InterPro" id="IPR036631">
    <property type="entry name" value="MGMT_N_sf"/>
</dbReference>
<dbReference type="InterPro" id="IPR036388">
    <property type="entry name" value="WH-like_DNA-bd_sf"/>
</dbReference>
<evidence type="ECO:0000256" key="2">
    <source>
        <dbReference type="ARBA" id="ARBA00008711"/>
    </source>
</evidence>
<dbReference type="GO" id="GO:0005737">
    <property type="term" value="C:cytoplasm"/>
    <property type="evidence" value="ECO:0007669"/>
    <property type="project" value="UniProtKB-SubCell"/>
</dbReference>
<dbReference type="SUPFAM" id="SSF53155">
    <property type="entry name" value="Methylated DNA-protein cysteine methyltransferase domain"/>
    <property type="match status" value="1"/>
</dbReference>
<keyword evidence="7 9" id="KW-0234">DNA repair</keyword>
<dbReference type="Gene3D" id="1.10.10.10">
    <property type="entry name" value="Winged helix-like DNA-binding domain superfamily/Winged helix DNA-binding domain"/>
    <property type="match status" value="1"/>
</dbReference>
<evidence type="ECO:0000256" key="9">
    <source>
        <dbReference type="HAMAP-Rule" id="MF_00772"/>
    </source>
</evidence>
<proteinExistence type="inferred from homology"/>
<dbReference type="NCBIfam" id="TIGR00589">
    <property type="entry name" value="ogt"/>
    <property type="match status" value="1"/>
</dbReference>
<keyword evidence="6 9" id="KW-0227">DNA damage</keyword>
<dbReference type="OrthoDB" id="9802228at2"/>
<evidence type="ECO:0000256" key="3">
    <source>
        <dbReference type="ARBA" id="ARBA00022490"/>
    </source>
</evidence>
<dbReference type="Gene3D" id="3.30.160.70">
    <property type="entry name" value="Methylated DNA-protein cysteine methyltransferase domain"/>
    <property type="match status" value="1"/>
</dbReference>
<evidence type="ECO:0000256" key="6">
    <source>
        <dbReference type="ARBA" id="ARBA00022763"/>
    </source>
</evidence>
<keyword evidence="5 9" id="KW-0808">Transferase</keyword>
<protein>
    <recommendedName>
        <fullName evidence="9">Methylated-DNA--protein-cysteine methyltransferase</fullName>
        <ecNumber evidence="9">2.1.1.63</ecNumber>
    </recommendedName>
    <alternativeName>
        <fullName evidence="9">6-O-methylguanine-DNA methyltransferase</fullName>
        <shortName evidence="9">MGMT</shortName>
    </alternativeName>
    <alternativeName>
        <fullName evidence="9">O-6-methylguanine-DNA-alkyltransferase</fullName>
    </alternativeName>
</protein>
<keyword evidence="4 9" id="KW-0489">Methyltransferase</keyword>
<feature type="active site" description="Nucleophile; methyl group acceptor" evidence="9">
    <location>
        <position position="170"/>
    </location>
</feature>
<accession>E5XPC2</accession>
<dbReference type="InterPro" id="IPR008332">
    <property type="entry name" value="MethylG_MeTrfase_N"/>
</dbReference>
<dbReference type="InterPro" id="IPR014048">
    <property type="entry name" value="MethylDNA_cys_MeTrfase_DNA-bd"/>
</dbReference>
<dbReference type="FunFam" id="1.10.10.10:FF:000214">
    <property type="entry name" value="Methylated-DNA--protein-cysteine methyltransferase"/>
    <property type="match status" value="1"/>
</dbReference>
<keyword evidence="3 9" id="KW-0963">Cytoplasm</keyword>
<comment type="similarity">
    <text evidence="2 9">Belongs to the MGMT family.</text>
</comment>
<feature type="domain" description="Methylguanine DNA methyltransferase ribonuclease-like" evidence="11">
    <location>
        <begin position="37"/>
        <end position="112"/>
    </location>
</feature>
<dbReference type="PANTHER" id="PTHR10815">
    <property type="entry name" value="METHYLATED-DNA--PROTEIN-CYSTEINE METHYLTRANSFERASE"/>
    <property type="match status" value="1"/>
</dbReference>
<dbReference type="Proteomes" id="UP000004816">
    <property type="component" value="Unassembled WGS sequence"/>
</dbReference>